<feature type="domain" description="UvrD-like helicase C-terminal" evidence="16">
    <location>
        <begin position="501"/>
        <end position="785"/>
    </location>
</feature>
<evidence type="ECO:0000259" key="16">
    <source>
        <dbReference type="PROSITE" id="PS51217"/>
    </source>
</evidence>
<keyword evidence="18" id="KW-1185">Reference proteome</keyword>
<dbReference type="PROSITE" id="PS51217">
    <property type="entry name" value="UVRD_HELICASE_CTER"/>
    <property type="match status" value="1"/>
</dbReference>
<dbReference type="GO" id="GO:0005829">
    <property type="term" value="C:cytosol"/>
    <property type="evidence" value="ECO:0007669"/>
    <property type="project" value="TreeGrafter"/>
</dbReference>
<dbReference type="Pfam" id="PF00580">
    <property type="entry name" value="UvrD-helicase"/>
    <property type="match status" value="1"/>
</dbReference>
<dbReference type="NCBIfam" id="TIGR02785">
    <property type="entry name" value="addA_Gpos"/>
    <property type="match status" value="1"/>
</dbReference>
<accession>A0A2T4U850</accession>
<comment type="catalytic activity">
    <reaction evidence="12 13">
        <text>ATP + H2O = ADP + phosphate + H(+)</text>
        <dbReference type="Rhea" id="RHEA:13065"/>
        <dbReference type="ChEBI" id="CHEBI:15377"/>
        <dbReference type="ChEBI" id="CHEBI:15378"/>
        <dbReference type="ChEBI" id="CHEBI:30616"/>
        <dbReference type="ChEBI" id="CHEBI:43474"/>
        <dbReference type="ChEBI" id="CHEBI:456216"/>
        <dbReference type="EC" id="5.6.2.4"/>
    </reaction>
</comment>
<dbReference type="InterPro" id="IPR000212">
    <property type="entry name" value="DNA_helicase_UvrD/REP"/>
</dbReference>
<keyword evidence="5 13" id="KW-0347">Helicase</keyword>
<dbReference type="EC" id="3.1.-.-" evidence="13"/>
<dbReference type="PANTHER" id="PTHR11070:SF48">
    <property type="entry name" value="ATP-DEPENDENT HELICASE_NUCLEASE SUBUNIT A"/>
    <property type="match status" value="1"/>
</dbReference>
<evidence type="ECO:0000256" key="4">
    <source>
        <dbReference type="ARBA" id="ARBA00022801"/>
    </source>
</evidence>
<keyword evidence="7 13" id="KW-0067">ATP-binding</keyword>
<dbReference type="GO" id="GO:0005524">
    <property type="term" value="F:ATP binding"/>
    <property type="evidence" value="ECO:0007669"/>
    <property type="project" value="UniProtKB-UniRule"/>
</dbReference>
<comment type="cofactor">
    <cofactor evidence="13">
        <name>Mg(2+)</name>
        <dbReference type="ChEBI" id="CHEBI:18420"/>
    </cofactor>
</comment>
<dbReference type="Pfam" id="PF13361">
    <property type="entry name" value="UvrD_C"/>
    <property type="match status" value="1"/>
</dbReference>
<dbReference type="SUPFAM" id="SSF52540">
    <property type="entry name" value="P-loop containing nucleoside triphosphate hydrolases"/>
    <property type="match status" value="1"/>
</dbReference>
<gene>
    <name evidence="13 17" type="primary">addA</name>
    <name evidence="17" type="ORF">C6Y45_05925</name>
</gene>
<proteinExistence type="inferred from homology"/>
<dbReference type="InterPro" id="IPR027417">
    <property type="entry name" value="P-loop_NTPase"/>
</dbReference>
<dbReference type="CDD" id="cd17932">
    <property type="entry name" value="DEXQc_UvrD"/>
    <property type="match status" value="1"/>
</dbReference>
<dbReference type="Gene3D" id="3.40.50.300">
    <property type="entry name" value="P-loop containing nucleotide triphosphate hydrolases"/>
    <property type="match status" value="4"/>
</dbReference>
<dbReference type="EMBL" id="PZJJ01000006">
    <property type="protein sequence ID" value="PTL39577.1"/>
    <property type="molecule type" value="Genomic_DNA"/>
</dbReference>
<keyword evidence="9 13" id="KW-0234">DNA repair</keyword>
<keyword evidence="6 13" id="KW-0269">Exonuclease</keyword>
<evidence type="ECO:0000256" key="12">
    <source>
        <dbReference type="ARBA" id="ARBA00048988"/>
    </source>
</evidence>
<dbReference type="InterPro" id="IPR014152">
    <property type="entry name" value="AddA"/>
</dbReference>
<evidence type="ECO:0000313" key="17">
    <source>
        <dbReference type="EMBL" id="PTL39577.1"/>
    </source>
</evidence>
<evidence type="ECO:0000256" key="2">
    <source>
        <dbReference type="ARBA" id="ARBA00022741"/>
    </source>
</evidence>
<dbReference type="GO" id="GO:0000724">
    <property type="term" value="P:double-strand break repair via homologous recombination"/>
    <property type="evidence" value="ECO:0007669"/>
    <property type="project" value="UniProtKB-UniRule"/>
</dbReference>
<dbReference type="GO" id="GO:0043138">
    <property type="term" value="F:3'-5' DNA helicase activity"/>
    <property type="evidence" value="ECO:0007669"/>
    <property type="project" value="UniProtKB-UniRule"/>
</dbReference>
<keyword evidence="4 13" id="KW-0378">Hydrolase</keyword>
<dbReference type="GO" id="GO:0016887">
    <property type="term" value="F:ATP hydrolysis activity"/>
    <property type="evidence" value="ECO:0007669"/>
    <property type="project" value="RHEA"/>
</dbReference>
<comment type="similarity">
    <text evidence="13">Belongs to the helicase family. AddA subfamily.</text>
</comment>
<keyword evidence="10 13" id="KW-0413">Isomerase</keyword>
<dbReference type="Gene3D" id="3.90.320.10">
    <property type="match status" value="1"/>
</dbReference>
<feature type="binding site" evidence="14">
    <location>
        <begin position="31"/>
        <end position="38"/>
    </location>
    <ligand>
        <name>ATP</name>
        <dbReference type="ChEBI" id="CHEBI:30616"/>
    </ligand>
</feature>
<evidence type="ECO:0000256" key="7">
    <source>
        <dbReference type="ARBA" id="ARBA00022840"/>
    </source>
</evidence>
<evidence type="ECO:0000313" key="18">
    <source>
        <dbReference type="Proteomes" id="UP000240509"/>
    </source>
</evidence>
<keyword evidence="1 13" id="KW-0540">Nuclease</keyword>
<dbReference type="PROSITE" id="PS51198">
    <property type="entry name" value="UVRD_HELICASE_ATP_BIND"/>
    <property type="match status" value="1"/>
</dbReference>
<evidence type="ECO:0000256" key="5">
    <source>
        <dbReference type="ARBA" id="ARBA00022806"/>
    </source>
</evidence>
<keyword evidence="3 13" id="KW-0227">DNA damage</keyword>
<dbReference type="InterPro" id="IPR011604">
    <property type="entry name" value="PDDEXK-like_dom_sf"/>
</dbReference>
<sequence length="1209" mass="139219">MTDIPRPEGSKWTEDQWEAIALDKKPMLVSAAAGSGKTAVLVERIVRKVTDTNNPVDLNKLLIVTFTNAAAAEMKQRIGKALEETLAENPESQHLRRQLSQLQRANISTLHAFCMNVIRTYYYEVGVDPAFRMLDETEAALLEDEVMEELFESAYSEESDFYTLVDYFTGDRTDEELKRLLLDLYHFSRSHPDPETWLADTVSIYENSENVPFDDLDWVKEAKNYVRLSLDGAVSMYEQALRTAEAPGGPHKYIELLEEEVTMIKNASSAYDWENLKSAVTNFHFKRMPPVKKSDTDIDSDLQKQVQNIRDEVKKKMKNTAKDYFSAPSDVLTDEMQKMAPVIRTLTKYVSLFSKNYQEAKLEKNALHFSDLEHYCLDILRDKESGRPTSAAYQYQSQFDEVLIDEYQDTNFVQEAVINLVSGSNTLFMVGDVKQSIYRFRLAEPGLFLQKYKMYEEEKSGRRIDLSKNFRSRETVLHAANFVFSRIMSEAIGEMEYDNAASLKQGNFNFPENGEEETEILLIDKQQYGDDDEEAEDMESSQLEARAAAEKIREMVDGGFPVFDKAKNTTRAVEYRDIVILMRSMPWADTMMEELRAAEIPVFADLNTGYFEAVEVKIMLSLLQVIDNPYQDIPLASLLRSPIFAFDEEKLTEIRLFAPEADFYSALKKAAEADYETSASVIQQISRWRDAVKSMGLAEFIWYLFDETGYVEYVGGLPGGKQRQMNLRSLYDRARSYEQTSFRGLFRFLRFVERMKERGDDLGKARAVGEQEDVVRMMTIHKSKGLEFPVVILAGMNKQFNMMDLNNSYLKHKELGFAARYIDPANRVSYPTLYYYVMKERLRREMLAEEMRILYVGMTRAEEKLILTGSVNNYDSSLKKWTGHLPALEIPETMRAGAKTFFDWIMPAFFTHTDSEPFLQKAGIPVLLQQKDLSRWRALRIPAASLQNAVPALSSKPEKLEAVENRQSVGVDITFVSRRFNWQYPYVDATSTEVKKSVTELKRAGEDPYSGSLWNQSAPVFDRPSFVQETNFSPAEKGTIMHTVMQYIPFSVETVEEVKKEVAILVEKEIITEKEAEQVNYKQVTDFLAGTEADRLRRAEWVKREIPFTHGINASSIYENWEGPEEKVFVQGIIDCVYKEEDGTVHILDYKTDQITNRFADASEAADYFRKRYKYQLTFYKKALESAWGISIASCRLYMMEGRMTLEIE</sequence>
<evidence type="ECO:0000256" key="13">
    <source>
        <dbReference type="HAMAP-Rule" id="MF_01451"/>
    </source>
</evidence>
<evidence type="ECO:0000256" key="3">
    <source>
        <dbReference type="ARBA" id="ARBA00022763"/>
    </source>
</evidence>
<dbReference type="RefSeq" id="WP_107584218.1">
    <property type="nucleotide sequence ID" value="NZ_PZJJ01000006.1"/>
</dbReference>
<evidence type="ECO:0000256" key="9">
    <source>
        <dbReference type="ARBA" id="ARBA00023204"/>
    </source>
</evidence>
<dbReference type="OrthoDB" id="9810135at2"/>
<dbReference type="GO" id="GO:0033202">
    <property type="term" value="C:DNA helicase complex"/>
    <property type="evidence" value="ECO:0007669"/>
    <property type="project" value="TreeGrafter"/>
</dbReference>
<keyword evidence="8 13" id="KW-0238">DNA-binding</keyword>
<keyword evidence="2 13" id="KW-0547">Nucleotide-binding</keyword>
<dbReference type="AlphaFoldDB" id="A0A2T4U850"/>
<evidence type="ECO:0000259" key="15">
    <source>
        <dbReference type="PROSITE" id="PS51198"/>
    </source>
</evidence>
<dbReference type="EC" id="5.6.2.4" evidence="13"/>
<dbReference type="SUPFAM" id="SSF52980">
    <property type="entry name" value="Restriction endonuclease-like"/>
    <property type="match status" value="1"/>
</dbReference>
<reference evidence="17 18" key="1">
    <citation type="submission" date="2018-03" db="EMBL/GenBank/DDBJ databases">
        <title>Alkalicoccus saliphilus sp. nov., isolated from a mineral pool.</title>
        <authorList>
            <person name="Zhao B."/>
        </authorList>
    </citation>
    <scope>NUCLEOTIDE SEQUENCE [LARGE SCALE GENOMIC DNA]</scope>
    <source>
        <strain evidence="17 18">6AG</strain>
    </source>
</reference>
<comment type="catalytic activity">
    <reaction evidence="11 13">
        <text>Couples ATP hydrolysis with the unwinding of duplex DNA by translocating in the 3'-5' direction.</text>
        <dbReference type="EC" id="5.6.2.4"/>
    </reaction>
</comment>
<dbReference type="Pfam" id="PF12705">
    <property type="entry name" value="PDDEXK_1"/>
    <property type="match status" value="1"/>
</dbReference>
<feature type="domain" description="UvrD-like helicase ATP-binding" evidence="15">
    <location>
        <begin position="10"/>
        <end position="473"/>
    </location>
</feature>
<dbReference type="PANTHER" id="PTHR11070">
    <property type="entry name" value="UVRD / RECB / PCRA DNA HELICASE FAMILY MEMBER"/>
    <property type="match status" value="1"/>
</dbReference>
<comment type="caution">
    <text evidence="17">The sequence shown here is derived from an EMBL/GenBank/DDBJ whole genome shotgun (WGS) entry which is preliminary data.</text>
</comment>
<comment type="function">
    <text evidence="13">The heterodimer acts as both an ATP-dependent DNA helicase and an ATP-dependent, dual-direction single-stranded exonuclease. Recognizes the chi site generating a DNA molecule suitable for the initiation of homologous recombination. The AddA nuclease domain is required for chi fragment generation; this subunit has the helicase and 3' -&gt; 5' nuclease activities.</text>
</comment>
<dbReference type="GO" id="GO:0008408">
    <property type="term" value="F:3'-5' exonuclease activity"/>
    <property type="evidence" value="ECO:0007669"/>
    <property type="project" value="UniProtKB-UniRule"/>
</dbReference>
<evidence type="ECO:0000256" key="14">
    <source>
        <dbReference type="PROSITE-ProRule" id="PRU00560"/>
    </source>
</evidence>
<dbReference type="FunFam" id="3.40.50.300:FF:001236">
    <property type="entry name" value="ATP-dependent helicase/nuclease subunit A"/>
    <property type="match status" value="1"/>
</dbReference>
<evidence type="ECO:0000256" key="6">
    <source>
        <dbReference type="ARBA" id="ARBA00022839"/>
    </source>
</evidence>
<dbReference type="InterPro" id="IPR014017">
    <property type="entry name" value="DNA_helicase_UvrD-like_C"/>
</dbReference>
<dbReference type="GO" id="GO:0003690">
    <property type="term" value="F:double-stranded DNA binding"/>
    <property type="evidence" value="ECO:0007669"/>
    <property type="project" value="UniProtKB-UniRule"/>
</dbReference>
<name>A0A2T4U850_9BACI</name>
<evidence type="ECO:0000256" key="1">
    <source>
        <dbReference type="ARBA" id="ARBA00022722"/>
    </source>
</evidence>
<evidence type="ECO:0000256" key="8">
    <source>
        <dbReference type="ARBA" id="ARBA00023125"/>
    </source>
</evidence>
<dbReference type="CDD" id="cd18807">
    <property type="entry name" value="SF1_C_UvrD"/>
    <property type="match status" value="1"/>
</dbReference>
<dbReference type="InterPro" id="IPR038726">
    <property type="entry name" value="PDDEXK_AddAB-type"/>
</dbReference>
<dbReference type="HAMAP" id="MF_01451">
    <property type="entry name" value="AddA"/>
    <property type="match status" value="1"/>
</dbReference>
<dbReference type="Proteomes" id="UP000240509">
    <property type="component" value="Unassembled WGS sequence"/>
</dbReference>
<dbReference type="InterPro" id="IPR011335">
    <property type="entry name" value="Restrct_endonuc-II-like"/>
</dbReference>
<evidence type="ECO:0000256" key="11">
    <source>
        <dbReference type="ARBA" id="ARBA00034617"/>
    </source>
</evidence>
<comment type="subunit">
    <text evidence="13">Heterodimer of AddA and AddB/RexB.</text>
</comment>
<dbReference type="InterPro" id="IPR014016">
    <property type="entry name" value="UvrD-like_ATP-bd"/>
</dbReference>
<evidence type="ECO:0000256" key="10">
    <source>
        <dbReference type="ARBA" id="ARBA00023235"/>
    </source>
</evidence>
<organism evidence="17 18">
    <name type="scientific">Alkalicoccus saliphilus</name>
    <dbReference type="NCBI Taxonomy" id="200989"/>
    <lineage>
        <taxon>Bacteria</taxon>
        <taxon>Bacillati</taxon>
        <taxon>Bacillota</taxon>
        <taxon>Bacilli</taxon>
        <taxon>Bacillales</taxon>
        <taxon>Bacillaceae</taxon>
        <taxon>Alkalicoccus</taxon>
    </lineage>
</organism>
<protein>
    <recommendedName>
        <fullName evidence="13">ATP-dependent helicase/nuclease subunit A</fullName>
        <ecNumber evidence="13">3.1.-.-</ecNumber>
        <ecNumber evidence="13">5.6.2.4</ecNumber>
    </recommendedName>
    <alternativeName>
        <fullName evidence="13">ATP-dependent helicase/nuclease AddA</fullName>
    </alternativeName>
    <alternativeName>
        <fullName evidence="13">DNA 3'-5' helicase AddA</fullName>
    </alternativeName>
</protein>